<proteinExistence type="predicted"/>
<reference evidence="1" key="1">
    <citation type="submission" date="2021-04" db="EMBL/GenBank/DDBJ databases">
        <title>Microbacterium tenobrionis sp. nov. and Microbacterium allomyrinae sp. nov., isolated from larvae of Tenobrio molitor and Allomyrina dichotoma, respectively.</title>
        <authorList>
            <person name="Lee S.D."/>
        </authorList>
    </citation>
    <scope>NUCLEOTIDE SEQUENCE</scope>
    <source>
        <strain evidence="1">BWT-G7</strain>
    </source>
</reference>
<dbReference type="EMBL" id="JAGTTN010000006">
    <property type="protein sequence ID" value="MCC2033604.1"/>
    <property type="molecule type" value="Genomic_DNA"/>
</dbReference>
<dbReference type="Proteomes" id="UP001139354">
    <property type="component" value="Unassembled WGS sequence"/>
</dbReference>
<name>A0A9X1LWW8_9MICO</name>
<sequence length="96" mass="10507">MADDVDVDLDDLDLVVARLKSFQTEFESLGDSTRGVSGAAGAPQGRAGLRDKLTDFESGWDGNREVLSEDLDTVYQHLKEIADGLRRTDAELAKDH</sequence>
<dbReference type="RefSeq" id="WP_229385608.1">
    <property type="nucleotide sequence ID" value="NZ_JAGTTN010000006.1"/>
</dbReference>
<protein>
    <recommendedName>
        <fullName evidence="3">Flagellar protein FlgN</fullName>
    </recommendedName>
</protein>
<keyword evidence="2" id="KW-1185">Reference proteome</keyword>
<accession>A0A9X1LWW8</accession>
<evidence type="ECO:0000313" key="2">
    <source>
        <dbReference type="Proteomes" id="UP001139354"/>
    </source>
</evidence>
<comment type="caution">
    <text evidence="1">The sequence shown here is derived from an EMBL/GenBank/DDBJ whole genome shotgun (WGS) entry which is preliminary data.</text>
</comment>
<evidence type="ECO:0008006" key="3">
    <source>
        <dbReference type="Google" id="ProtNLM"/>
    </source>
</evidence>
<gene>
    <name evidence="1" type="ORF">KEC57_15555</name>
</gene>
<organism evidence="1 2">
    <name type="scientific">Microbacterium allomyrinae</name>
    <dbReference type="NCBI Taxonomy" id="2830666"/>
    <lineage>
        <taxon>Bacteria</taxon>
        <taxon>Bacillati</taxon>
        <taxon>Actinomycetota</taxon>
        <taxon>Actinomycetes</taxon>
        <taxon>Micrococcales</taxon>
        <taxon>Microbacteriaceae</taxon>
        <taxon>Microbacterium</taxon>
    </lineage>
</organism>
<dbReference type="AlphaFoldDB" id="A0A9X1LWW8"/>
<evidence type="ECO:0000313" key="1">
    <source>
        <dbReference type="EMBL" id="MCC2033604.1"/>
    </source>
</evidence>